<dbReference type="OrthoDB" id="871140at2"/>
<feature type="transmembrane region" description="Helical" evidence="7">
    <location>
        <begin position="21"/>
        <end position="41"/>
    </location>
</feature>
<comment type="pathway">
    <text evidence="7">Protein modification; lipoprotein biosynthesis (diacylglyceryl transfer).</text>
</comment>
<feature type="transmembrane region" description="Helical" evidence="7">
    <location>
        <begin position="96"/>
        <end position="113"/>
    </location>
</feature>
<feature type="transmembrane region" description="Helical" evidence="7">
    <location>
        <begin position="120"/>
        <end position="141"/>
    </location>
</feature>
<dbReference type="Pfam" id="PF01790">
    <property type="entry name" value="LGT"/>
    <property type="match status" value="1"/>
</dbReference>
<evidence type="ECO:0000256" key="6">
    <source>
        <dbReference type="ARBA" id="ARBA00023136"/>
    </source>
</evidence>
<evidence type="ECO:0000256" key="5">
    <source>
        <dbReference type="ARBA" id="ARBA00022989"/>
    </source>
</evidence>
<dbReference type="STRING" id="1760988.SAMN02949497_1282"/>
<dbReference type="PANTHER" id="PTHR30589:SF0">
    <property type="entry name" value="PHOSPHATIDYLGLYCEROL--PROLIPOPROTEIN DIACYLGLYCERYL TRANSFERASE"/>
    <property type="match status" value="1"/>
</dbReference>
<name>A0A1Y6D0Q7_9GAMM</name>
<evidence type="ECO:0000256" key="7">
    <source>
        <dbReference type="HAMAP-Rule" id="MF_01147"/>
    </source>
</evidence>
<gene>
    <name evidence="7" type="primary">lgt</name>
    <name evidence="8" type="ORF">SAMN02949497_1282</name>
</gene>
<evidence type="ECO:0000256" key="2">
    <source>
        <dbReference type="ARBA" id="ARBA00022475"/>
    </source>
</evidence>
<feature type="transmembrane region" description="Helical" evidence="7">
    <location>
        <begin position="234"/>
        <end position="254"/>
    </location>
</feature>
<keyword evidence="9" id="KW-1185">Reference proteome</keyword>
<feature type="transmembrane region" description="Helical" evidence="7">
    <location>
        <begin position="173"/>
        <end position="192"/>
    </location>
</feature>
<evidence type="ECO:0000313" key="9">
    <source>
        <dbReference type="Proteomes" id="UP000192923"/>
    </source>
</evidence>
<keyword evidence="2 7" id="KW-1003">Cell membrane</keyword>
<comment type="subcellular location">
    <subcellularLocation>
        <location evidence="7">Cell membrane</location>
        <topology evidence="7">Multi-pass membrane protein</topology>
    </subcellularLocation>
</comment>
<keyword evidence="4 7" id="KW-0812">Transmembrane</keyword>
<keyword evidence="5 7" id="KW-1133">Transmembrane helix</keyword>
<evidence type="ECO:0000256" key="1">
    <source>
        <dbReference type="ARBA" id="ARBA00007150"/>
    </source>
</evidence>
<dbReference type="AlphaFoldDB" id="A0A1Y6D0Q7"/>
<dbReference type="EC" id="2.5.1.145" evidence="7"/>
<feature type="transmembrane region" description="Helical" evidence="7">
    <location>
        <begin position="204"/>
        <end position="222"/>
    </location>
</feature>
<dbReference type="Proteomes" id="UP000192923">
    <property type="component" value="Unassembled WGS sequence"/>
</dbReference>
<dbReference type="HAMAP" id="MF_01147">
    <property type="entry name" value="Lgt"/>
    <property type="match status" value="1"/>
</dbReference>
<dbReference type="EMBL" id="FXAM01000001">
    <property type="protein sequence ID" value="SMF93984.1"/>
    <property type="molecule type" value="Genomic_DNA"/>
</dbReference>
<keyword evidence="6 7" id="KW-0472">Membrane</keyword>
<keyword evidence="8" id="KW-0449">Lipoprotein</keyword>
<accession>A0A1Y6D0Q7</accession>
<dbReference type="GO" id="GO:0042158">
    <property type="term" value="P:lipoprotein biosynthetic process"/>
    <property type="evidence" value="ECO:0007669"/>
    <property type="project" value="UniProtKB-UniRule"/>
</dbReference>
<comment type="catalytic activity">
    <reaction evidence="7">
        <text>L-cysteinyl-[prolipoprotein] + a 1,2-diacyl-sn-glycero-3-phospho-(1'-sn-glycerol) = an S-1,2-diacyl-sn-glyceryl-L-cysteinyl-[prolipoprotein] + sn-glycerol 1-phosphate + H(+)</text>
        <dbReference type="Rhea" id="RHEA:56712"/>
        <dbReference type="Rhea" id="RHEA-COMP:14679"/>
        <dbReference type="Rhea" id="RHEA-COMP:14680"/>
        <dbReference type="ChEBI" id="CHEBI:15378"/>
        <dbReference type="ChEBI" id="CHEBI:29950"/>
        <dbReference type="ChEBI" id="CHEBI:57685"/>
        <dbReference type="ChEBI" id="CHEBI:64716"/>
        <dbReference type="ChEBI" id="CHEBI:140658"/>
        <dbReference type="EC" id="2.5.1.145"/>
    </reaction>
</comment>
<sequence>MTWDISPVAFTLSFNQFHYPVYWYGLLFASTFVYGTLLFRWLYRREGRPEDEVYDLVLYVIGGTVLGARLGHVLFYQPGFYLSHPWKIPAVWEGGLASHGAVAGILLGVWLYSRRAAGPSFLWVCDRIGMAVPLSGALIRIGNFFNSEILGRATDMPWAVVFSRVDLVPRHPVQLYEALGYLLIFLFQFRYYLKRGDAGPEGYLFGRCLALVFGARFFLEFFKEGQAEFEGGWSISMGQWLSLPAVAFGLVLIWRARRADKPVTALG</sequence>
<dbReference type="NCBIfam" id="TIGR00544">
    <property type="entry name" value="lgt"/>
    <property type="match status" value="1"/>
</dbReference>
<dbReference type="PANTHER" id="PTHR30589">
    <property type="entry name" value="PROLIPOPROTEIN DIACYLGLYCERYL TRANSFERASE"/>
    <property type="match status" value="1"/>
</dbReference>
<proteinExistence type="inferred from homology"/>
<dbReference type="UniPathway" id="UPA00664"/>
<feature type="binding site" evidence="7">
    <location>
        <position position="140"/>
    </location>
    <ligand>
        <name>a 1,2-diacyl-sn-glycero-3-phospho-(1'-sn-glycerol)</name>
        <dbReference type="ChEBI" id="CHEBI:64716"/>
    </ligand>
</feature>
<dbReference type="InterPro" id="IPR001640">
    <property type="entry name" value="Lgt"/>
</dbReference>
<comment type="similarity">
    <text evidence="1 7">Belongs to the Lgt family.</text>
</comment>
<evidence type="ECO:0000256" key="3">
    <source>
        <dbReference type="ARBA" id="ARBA00022679"/>
    </source>
</evidence>
<feature type="transmembrane region" description="Helical" evidence="7">
    <location>
        <begin position="53"/>
        <end position="76"/>
    </location>
</feature>
<dbReference type="RefSeq" id="WP_085210980.1">
    <property type="nucleotide sequence ID" value="NZ_FXAM01000001.1"/>
</dbReference>
<evidence type="ECO:0000256" key="4">
    <source>
        <dbReference type="ARBA" id="ARBA00022692"/>
    </source>
</evidence>
<comment type="function">
    <text evidence="7">Catalyzes the transfer of the diacylglyceryl group from phosphatidylglycerol to the sulfhydryl group of the N-terminal cysteine of a prolipoprotein, the first step in the formation of mature lipoproteins.</text>
</comment>
<organism evidence="8 9">
    <name type="scientific">Methylomagnum ishizawai</name>
    <dbReference type="NCBI Taxonomy" id="1760988"/>
    <lineage>
        <taxon>Bacteria</taxon>
        <taxon>Pseudomonadati</taxon>
        <taxon>Pseudomonadota</taxon>
        <taxon>Gammaproteobacteria</taxon>
        <taxon>Methylococcales</taxon>
        <taxon>Methylococcaceae</taxon>
        <taxon>Methylomagnum</taxon>
    </lineage>
</organism>
<dbReference type="GO" id="GO:0005886">
    <property type="term" value="C:plasma membrane"/>
    <property type="evidence" value="ECO:0007669"/>
    <property type="project" value="UniProtKB-SubCell"/>
</dbReference>
<protein>
    <recommendedName>
        <fullName evidence="7">Phosphatidylglycerol--prolipoprotein diacylglyceryl transferase</fullName>
        <ecNumber evidence="7">2.5.1.145</ecNumber>
    </recommendedName>
</protein>
<dbReference type="GO" id="GO:0008961">
    <property type="term" value="F:phosphatidylglycerol-prolipoprotein diacylglyceryl transferase activity"/>
    <property type="evidence" value="ECO:0007669"/>
    <property type="project" value="UniProtKB-UniRule"/>
</dbReference>
<evidence type="ECO:0000313" key="8">
    <source>
        <dbReference type="EMBL" id="SMF93984.1"/>
    </source>
</evidence>
<reference evidence="8 9" key="1">
    <citation type="submission" date="2016-12" db="EMBL/GenBank/DDBJ databases">
        <authorList>
            <person name="Song W.-J."/>
            <person name="Kurnit D.M."/>
        </authorList>
    </citation>
    <scope>NUCLEOTIDE SEQUENCE [LARGE SCALE GENOMIC DNA]</scope>
    <source>
        <strain evidence="8 9">175</strain>
    </source>
</reference>
<dbReference type="PROSITE" id="PS01311">
    <property type="entry name" value="LGT"/>
    <property type="match status" value="1"/>
</dbReference>
<keyword evidence="3 7" id="KW-0808">Transferase</keyword>